<protein>
    <submittedName>
        <fullName evidence="2">Uncharacterized protein</fullName>
    </submittedName>
</protein>
<dbReference type="EMBL" id="CAJOBR010051322">
    <property type="protein sequence ID" value="CAF5051543.1"/>
    <property type="molecule type" value="Genomic_DNA"/>
</dbReference>
<reference evidence="2" key="1">
    <citation type="submission" date="2021-02" db="EMBL/GenBank/DDBJ databases">
        <authorList>
            <person name="Nowell W R."/>
        </authorList>
    </citation>
    <scope>NUCLEOTIDE SEQUENCE</scope>
</reference>
<comment type="caution">
    <text evidence="2">The sequence shown here is derived from an EMBL/GenBank/DDBJ whole genome shotgun (WGS) entry which is preliminary data.</text>
</comment>
<evidence type="ECO:0000313" key="3">
    <source>
        <dbReference type="Proteomes" id="UP000663848"/>
    </source>
</evidence>
<evidence type="ECO:0000256" key="1">
    <source>
        <dbReference type="SAM" id="MobiDB-lite"/>
    </source>
</evidence>
<dbReference type="Proteomes" id="UP000663848">
    <property type="component" value="Unassembled WGS sequence"/>
</dbReference>
<proteinExistence type="predicted"/>
<accession>A0A822CU33</accession>
<feature type="non-terminal residue" evidence="2">
    <location>
        <position position="73"/>
    </location>
</feature>
<name>A0A822CU33_9BILA</name>
<organism evidence="2 3">
    <name type="scientific">Rotaria socialis</name>
    <dbReference type="NCBI Taxonomy" id="392032"/>
    <lineage>
        <taxon>Eukaryota</taxon>
        <taxon>Metazoa</taxon>
        <taxon>Spiralia</taxon>
        <taxon>Gnathifera</taxon>
        <taxon>Rotifera</taxon>
        <taxon>Eurotatoria</taxon>
        <taxon>Bdelloidea</taxon>
        <taxon>Philodinida</taxon>
        <taxon>Philodinidae</taxon>
        <taxon>Rotaria</taxon>
    </lineage>
</organism>
<feature type="region of interest" description="Disordered" evidence="1">
    <location>
        <begin position="53"/>
        <end position="73"/>
    </location>
</feature>
<evidence type="ECO:0000313" key="2">
    <source>
        <dbReference type="EMBL" id="CAF5051543.1"/>
    </source>
</evidence>
<gene>
    <name evidence="2" type="ORF">QYT958_LOCUS42080</name>
</gene>
<sequence>MFTTESIKTTSSPLMTVDDMLTVSLEHNQTNPFNITERQQFINTTEKNNKMITSTTLPGSTYNSDNNITTPFT</sequence>
<dbReference type="AlphaFoldDB" id="A0A822CU33"/>